<keyword evidence="2" id="KW-1185">Reference proteome</keyword>
<dbReference type="EMBL" id="MU006238">
    <property type="protein sequence ID" value="KAF2821119.1"/>
    <property type="molecule type" value="Genomic_DNA"/>
</dbReference>
<sequence>MTEYIPSSSKEPYYPGSTSKFWVDQMDCVYKNSGGNAGSLKCLGIDVKCDLDPATGKANKGRYDCGELERQPMYTCSPRLGH</sequence>
<evidence type="ECO:0000313" key="1">
    <source>
        <dbReference type="EMBL" id="KAF2821119.1"/>
    </source>
</evidence>
<dbReference type="Proteomes" id="UP000799424">
    <property type="component" value="Unassembled WGS sequence"/>
</dbReference>
<evidence type="ECO:0000313" key="2">
    <source>
        <dbReference type="Proteomes" id="UP000799424"/>
    </source>
</evidence>
<protein>
    <submittedName>
        <fullName evidence="1">Uncharacterized protein</fullName>
    </submittedName>
</protein>
<gene>
    <name evidence="1" type="ORF">CC86DRAFT_373995</name>
</gene>
<accession>A0A6A6ZKB1</accession>
<organism evidence="1 2">
    <name type="scientific">Ophiobolus disseminans</name>
    <dbReference type="NCBI Taxonomy" id="1469910"/>
    <lineage>
        <taxon>Eukaryota</taxon>
        <taxon>Fungi</taxon>
        <taxon>Dikarya</taxon>
        <taxon>Ascomycota</taxon>
        <taxon>Pezizomycotina</taxon>
        <taxon>Dothideomycetes</taxon>
        <taxon>Pleosporomycetidae</taxon>
        <taxon>Pleosporales</taxon>
        <taxon>Pleosporineae</taxon>
        <taxon>Phaeosphaeriaceae</taxon>
        <taxon>Ophiobolus</taxon>
    </lineage>
</organism>
<dbReference type="AlphaFoldDB" id="A0A6A6ZKB1"/>
<reference evidence="1" key="1">
    <citation type="journal article" date="2020" name="Stud. Mycol.">
        <title>101 Dothideomycetes genomes: a test case for predicting lifestyles and emergence of pathogens.</title>
        <authorList>
            <person name="Haridas S."/>
            <person name="Albert R."/>
            <person name="Binder M."/>
            <person name="Bloem J."/>
            <person name="Labutti K."/>
            <person name="Salamov A."/>
            <person name="Andreopoulos B."/>
            <person name="Baker S."/>
            <person name="Barry K."/>
            <person name="Bills G."/>
            <person name="Bluhm B."/>
            <person name="Cannon C."/>
            <person name="Castanera R."/>
            <person name="Culley D."/>
            <person name="Daum C."/>
            <person name="Ezra D."/>
            <person name="Gonzalez J."/>
            <person name="Henrissat B."/>
            <person name="Kuo A."/>
            <person name="Liang C."/>
            <person name="Lipzen A."/>
            <person name="Lutzoni F."/>
            <person name="Magnuson J."/>
            <person name="Mondo S."/>
            <person name="Nolan M."/>
            <person name="Ohm R."/>
            <person name="Pangilinan J."/>
            <person name="Park H.-J."/>
            <person name="Ramirez L."/>
            <person name="Alfaro M."/>
            <person name="Sun H."/>
            <person name="Tritt A."/>
            <person name="Yoshinaga Y."/>
            <person name="Zwiers L.-H."/>
            <person name="Turgeon B."/>
            <person name="Goodwin S."/>
            <person name="Spatafora J."/>
            <person name="Crous P."/>
            <person name="Grigoriev I."/>
        </authorList>
    </citation>
    <scope>NUCLEOTIDE SEQUENCE</scope>
    <source>
        <strain evidence="1">CBS 113818</strain>
    </source>
</reference>
<name>A0A6A6ZKB1_9PLEO</name>
<proteinExistence type="predicted"/>